<dbReference type="SUPFAM" id="SSF51206">
    <property type="entry name" value="cAMP-binding domain-like"/>
    <property type="match status" value="1"/>
</dbReference>
<name>A0ABV0BXA7_9SPHI</name>
<keyword evidence="2" id="KW-1185">Reference proteome</keyword>
<reference evidence="1 2" key="1">
    <citation type="submission" date="2024-04" db="EMBL/GenBank/DDBJ databases">
        <title>WGS of bacteria from Torrens River.</title>
        <authorList>
            <person name="Wyrsch E.R."/>
            <person name="Drigo B."/>
        </authorList>
    </citation>
    <scope>NUCLEOTIDE SEQUENCE [LARGE SCALE GENOMIC DNA]</scope>
    <source>
        <strain evidence="1 2">TWI391</strain>
    </source>
</reference>
<evidence type="ECO:0000313" key="1">
    <source>
        <dbReference type="EMBL" id="MEN5378898.1"/>
    </source>
</evidence>
<dbReference type="InterPro" id="IPR014710">
    <property type="entry name" value="RmlC-like_jellyroll"/>
</dbReference>
<evidence type="ECO:0008006" key="3">
    <source>
        <dbReference type="Google" id="ProtNLM"/>
    </source>
</evidence>
<protein>
    <recommendedName>
        <fullName evidence="3">CRP-like cAMP-binding protein</fullName>
    </recommendedName>
</protein>
<organism evidence="1 2">
    <name type="scientific">Sphingobacterium kitahiroshimense</name>
    <dbReference type="NCBI Taxonomy" id="470446"/>
    <lineage>
        <taxon>Bacteria</taxon>
        <taxon>Pseudomonadati</taxon>
        <taxon>Bacteroidota</taxon>
        <taxon>Sphingobacteriia</taxon>
        <taxon>Sphingobacteriales</taxon>
        <taxon>Sphingobacteriaceae</taxon>
        <taxon>Sphingobacterium</taxon>
    </lineage>
</organism>
<sequence>MDKSKHENLLFETLHDLAPVPPDLWKSFQEIVEIKSYKKGRILQADLLDLYIVLEGIIIKRENSTKQVIDFICKKQFIFHNEEVDDCYFEVDNDAVVAFISNDDLLKLSNEFPKFKDHIKHFGADVLKQRTLRGRFIVHSAREKKIKLLELYPEVYRNCSNADKSSFLGMTPNYYCSIII</sequence>
<evidence type="ECO:0000313" key="2">
    <source>
        <dbReference type="Proteomes" id="UP001409291"/>
    </source>
</evidence>
<dbReference type="EMBL" id="JBDJNQ010000008">
    <property type="protein sequence ID" value="MEN5378898.1"/>
    <property type="molecule type" value="Genomic_DNA"/>
</dbReference>
<comment type="caution">
    <text evidence="1">The sequence shown here is derived from an EMBL/GenBank/DDBJ whole genome shotgun (WGS) entry which is preliminary data.</text>
</comment>
<proteinExistence type="predicted"/>
<dbReference type="Gene3D" id="2.60.120.10">
    <property type="entry name" value="Jelly Rolls"/>
    <property type="match status" value="1"/>
</dbReference>
<gene>
    <name evidence="1" type="ORF">ABE541_16670</name>
</gene>
<dbReference type="Proteomes" id="UP001409291">
    <property type="component" value="Unassembled WGS sequence"/>
</dbReference>
<dbReference type="InterPro" id="IPR018490">
    <property type="entry name" value="cNMP-bd_dom_sf"/>
</dbReference>
<dbReference type="RefSeq" id="WP_346581761.1">
    <property type="nucleotide sequence ID" value="NZ_JBDJLH010000026.1"/>
</dbReference>
<accession>A0ABV0BXA7</accession>